<feature type="non-terminal residue" evidence="2">
    <location>
        <position position="1"/>
    </location>
</feature>
<name>A0A166ZZ60_COLIC</name>
<dbReference type="EMBL" id="LFIW01002076">
    <property type="protein sequence ID" value="KZL79530.1"/>
    <property type="molecule type" value="Genomic_DNA"/>
</dbReference>
<feature type="compositionally biased region" description="Low complexity" evidence="1">
    <location>
        <begin position="15"/>
        <end position="63"/>
    </location>
</feature>
<proteinExistence type="predicted"/>
<keyword evidence="3" id="KW-1185">Reference proteome</keyword>
<evidence type="ECO:0000256" key="1">
    <source>
        <dbReference type="SAM" id="MobiDB-lite"/>
    </source>
</evidence>
<accession>A0A166ZZ60</accession>
<evidence type="ECO:0000313" key="3">
    <source>
        <dbReference type="Proteomes" id="UP000076584"/>
    </source>
</evidence>
<reference evidence="2 3" key="1">
    <citation type="submission" date="2015-06" db="EMBL/GenBank/DDBJ databases">
        <title>Survival trade-offs in plant roots during colonization by closely related pathogenic and mutualistic fungi.</title>
        <authorList>
            <person name="Hacquard S."/>
            <person name="Kracher B."/>
            <person name="Hiruma K."/>
            <person name="Weinman A."/>
            <person name="Muench P."/>
            <person name="Garrido Oter R."/>
            <person name="Ver Loren van Themaat E."/>
            <person name="Dallerey J.-F."/>
            <person name="Damm U."/>
            <person name="Henrissat B."/>
            <person name="Lespinet O."/>
            <person name="Thon M."/>
            <person name="Kemen E."/>
            <person name="McHardy A.C."/>
            <person name="Schulze-Lefert P."/>
            <person name="O'Connell R.J."/>
        </authorList>
    </citation>
    <scope>NUCLEOTIDE SEQUENCE [LARGE SCALE GENOMIC DNA]</scope>
    <source>
        <strain evidence="2 3">MAFF 238704</strain>
    </source>
</reference>
<organism evidence="2 3">
    <name type="scientific">Colletotrichum incanum</name>
    <name type="common">Soybean anthracnose fungus</name>
    <dbReference type="NCBI Taxonomy" id="1573173"/>
    <lineage>
        <taxon>Eukaryota</taxon>
        <taxon>Fungi</taxon>
        <taxon>Dikarya</taxon>
        <taxon>Ascomycota</taxon>
        <taxon>Pezizomycotina</taxon>
        <taxon>Sordariomycetes</taxon>
        <taxon>Hypocreomycetidae</taxon>
        <taxon>Glomerellales</taxon>
        <taxon>Glomerellaceae</taxon>
        <taxon>Colletotrichum</taxon>
        <taxon>Colletotrichum spaethianum species complex</taxon>
    </lineage>
</organism>
<gene>
    <name evidence="2" type="ORF">CI238_05826</name>
</gene>
<dbReference type="Proteomes" id="UP000076584">
    <property type="component" value="Unassembled WGS sequence"/>
</dbReference>
<protein>
    <submittedName>
        <fullName evidence="2">Uncharacterized protein</fullName>
    </submittedName>
</protein>
<evidence type="ECO:0000313" key="2">
    <source>
        <dbReference type="EMBL" id="KZL79530.1"/>
    </source>
</evidence>
<comment type="caution">
    <text evidence="2">The sequence shown here is derived from an EMBL/GenBank/DDBJ whole genome shotgun (WGS) entry which is preliminary data.</text>
</comment>
<dbReference type="AlphaFoldDB" id="A0A166ZZ60"/>
<feature type="compositionally biased region" description="Low complexity" evidence="1">
    <location>
        <begin position="95"/>
        <end position="108"/>
    </location>
</feature>
<feature type="region of interest" description="Disordered" evidence="1">
    <location>
        <begin position="1"/>
        <end position="112"/>
    </location>
</feature>
<sequence length="203" mass="22016">LASSSPPPSTRRRSTGTSPSWPPSASRSSSSPTSTPAASALSAPTSGSPAITSRRPTSRSTWASRRRTAKQSTSSTRLPSPPGPRTTAPLGCGRTTTPTTTVPLSLTPRGTTSRWSATCQRLRSKEWNCAALVCFYLVMRHQVQMVRETGVIGVETSREARVDGALYESIHDDRKGLFQSLYKEVKTSAVKTIEETIKHDKRR</sequence>